<dbReference type="AlphaFoldDB" id="A0A0D3JZW8"/>
<reference evidence="2" key="1">
    <citation type="journal article" date="2013" name="Nature">
        <title>Pan genome of the phytoplankton Emiliania underpins its global distribution.</title>
        <authorList>
            <person name="Read B.A."/>
            <person name="Kegel J."/>
            <person name="Klute M.J."/>
            <person name="Kuo A."/>
            <person name="Lefebvre S.C."/>
            <person name="Maumus F."/>
            <person name="Mayer C."/>
            <person name="Miller J."/>
            <person name="Monier A."/>
            <person name="Salamov A."/>
            <person name="Young J."/>
            <person name="Aguilar M."/>
            <person name="Claverie J.M."/>
            <person name="Frickenhaus S."/>
            <person name="Gonzalez K."/>
            <person name="Herman E.K."/>
            <person name="Lin Y.C."/>
            <person name="Napier J."/>
            <person name="Ogata H."/>
            <person name="Sarno A.F."/>
            <person name="Shmutz J."/>
            <person name="Schroeder D."/>
            <person name="de Vargas C."/>
            <person name="Verret F."/>
            <person name="von Dassow P."/>
            <person name="Valentin K."/>
            <person name="Van de Peer Y."/>
            <person name="Wheeler G."/>
            <person name="Dacks J.B."/>
            <person name="Delwiche C.F."/>
            <person name="Dyhrman S.T."/>
            <person name="Glockner G."/>
            <person name="John U."/>
            <person name="Richards T."/>
            <person name="Worden A.Z."/>
            <person name="Zhang X."/>
            <person name="Grigoriev I.V."/>
            <person name="Allen A.E."/>
            <person name="Bidle K."/>
            <person name="Borodovsky M."/>
            <person name="Bowler C."/>
            <person name="Brownlee C."/>
            <person name="Cock J.M."/>
            <person name="Elias M."/>
            <person name="Gladyshev V.N."/>
            <person name="Groth M."/>
            <person name="Guda C."/>
            <person name="Hadaegh A."/>
            <person name="Iglesias-Rodriguez M.D."/>
            <person name="Jenkins J."/>
            <person name="Jones B.M."/>
            <person name="Lawson T."/>
            <person name="Leese F."/>
            <person name="Lindquist E."/>
            <person name="Lobanov A."/>
            <person name="Lomsadze A."/>
            <person name="Malik S.B."/>
            <person name="Marsh M.E."/>
            <person name="Mackinder L."/>
            <person name="Mock T."/>
            <person name="Mueller-Roeber B."/>
            <person name="Pagarete A."/>
            <person name="Parker M."/>
            <person name="Probert I."/>
            <person name="Quesneville H."/>
            <person name="Raines C."/>
            <person name="Rensing S.A."/>
            <person name="Riano-Pachon D.M."/>
            <person name="Richier S."/>
            <person name="Rokitta S."/>
            <person name="Shiraiwa Y."/>
            <person name="Soanes D.M."/>
            <person name="van der Giezen M."/>
            <person name="Wahlund T.M."/>
            <person name="Williams B."/>
            <person name="Wilson W."/>
            <person name="Wolfe G."/>
            <person name="Wurch L.L."/>
        </authorList>
    </citation>
    <scope>NUCLEOTIDE SEQUENCE</scope>
</reference>
<accession>A0A0D3JZW8</accession>
<dbReference type="KEGG" id="ehx:EMIHUDRAFT_234288"/>
<keyword evidence="2" id="KW-1185">Reference proteome</keyword>
<dbReference type="eggNOG" id="ENOG502QUKD">
    <property type="taxonomic scope" value="Eukaryota"/>
</dbReference>
<dbReference type="GO" id="GO:0001681">
    <property type="term" value="F:sialate O-acetylesterase activity"/>
    <property type="evidence" value="ECO:0007669"/>
    <property type="project" value="InterPro"/>
</dbReference>
<name>A0A0D3JZW8_EMIH1</name>
<proteinExistence type="predicted"/>
<evidence type="ECO:0000313" key="1">
    <source>
        <dbReference type="EnsemblProtists" id="EOD29053"/>
    </source>
</evidence>
<dbReference type="Gene3D" id="3.40.50.1110">
    <property type="entry name" value="SGNH hydrolase"/>
    <property type="match status" value="1"/>
</dbReference>
<dbReference type="PANTHER" id="PTHR22901:SF0">
    <property type="entry name" value="SIALATE O-ACETYLESTERASE"/>
    <property type="match status" value="1"/>
</dbReference>
<dbReference type="GO" id="GO:0005975">
    <property type="term" value="P:carbohydrate metabolic process"/>
    <property type="evidence" value="ECO:0007669"/>
    <property type="project" value="TreeGrafter"/>
</dbReference>
<reference evidence="1" key="2">
    <citation type="submission" date="2024-10" db="UniProtKB">
        <authorList>
            <consortium name="EnsemblProtists"/>
        </authorList>
    </citation>
    <scope>IDENTIFICATION</scope>
</reference>
<evidence type="ECO:0000313" key="2">
    <source>
        <dbReference type="Proteomes" id="UP000013827"/>
    </source>
</evidence>
<dbReference type="RefSeq" id="XP_005781482.1">
    <property type="nucleotide sequence ID" value="XM_005781425.1"/>
</dbReference>
<protein>
    <recommendedName>
        <fullName evidence="3">Sialate O-acetylesterase domain-containing protein</fullName>
    </recommendedName>
</protein>
<dbReference type="InterPro" id="IPR036514">
    <property type="entry name" value="SGNH_hydro_sf"/>
</dbReference>
<dbReference type="InterPro" id="IPR039329">
    <property type="entry name" value="SIAE"/>
</dbReference>
<dbReference type="SUPFAM" id="SSF52266">
    <property type="entry name" value="SGNH hydrolase"/>
    <property type="match status" value="1"/>
</dbReference>
<dbReference type="HOGENOM" id="CLU_022402_0_0_1"/>
<organism evidence="1 2">
    <name type="scientific">Emiliania huxleyi (strain CCMP1516)</name>
    <dbReference type="NCBI Taxonomy" id="280463"/>
    <lineage>
        <taxon>Eukaryota</taxon>
        <taxon>Haptista</taxon>
        <taxon>Haptophyta</taxon>
        <taxon>Prymnesiophyceae</taxon>
        <taxon>Isochrysidales</taxon>
        <taxon>Noelaerhabdaceae</taxon>
        <taxon>Emiliania</taxon>
    </lineage>
</organism>
<evidence type="ECO:0008006" key="3">
    <source>
        <dbReference type="Google" id="ProtNLM"/>
    </source>
</evidence>
<dbReference type="GeneID" id="17274599"/>
<dbReference type="PANTHER" id="PTHR22901">
    <property type="entry name" value="SIALATE O-ACETYLESTERASE"/>
    <property type="match status" value="1"/>
</dbReference>
<dbReference type="Proteomes" id="UP000013827">
    <property type="component" value="Unassembled WGS sequence"/>
</dbReference>
<dbReference type="EnsemblProtists" id="EOD29053">
    <property type="protein sequence ID" value="EOD29053"/>
    <property type="gene ID" value="EMIHUDRAFT_234288"/>
</dbReference>
<dbReference type="PaxDb" id="2903-EOD29053"/>
<sequence>MVALSFAASFGSHMVLQQAPARASLWGFAPASATAVAIELAADAASTPIAVNNFTAQASLARFNATALVWSVLLPAVAAQKRPDGSAVQYSVTARMGSEAHATLLDVLFGEVWLCSGQSNMAFLVENSFGGADLVQDANNHPEIRLFTTRKLTAQRPLQELGESTNRGDWVDGVELPWSVASNVSISMNAPRAGGANDDNWLYMSAVCYLFGRALQAARKTPIGLISTNWGGTAIQDWMPPAALDDCRHEPLPGQLCCCPPPGCAIPPSCPPPPALAEGAGSGSSLAEEGARILAEGVAASRVATHLYNAMVSPLRNVTLAGVVWYQGESNGGAPVPYACQLPALVKRWREGWGGWRRHDHGFAFGVVQLAGDVDEKAPIALPIFRWLGQTQGFGSLPNTKMPNTFLASAFDLGDAASPFGSVHSRHKKEVGERLALAARRWAYREPSITAGPILQSAVADAGRRRVVLTFREVGPSGLVLSRMNTSRAHNMTNWDGTTPFEVCADGAGAACGAMSTSFDGAWSLAPRTSLGADGKSIVLSGFADGGSGRGRGGRAEFPPAAVRFAWRAYPCEVLGCGVYTVVGGVPLPPAPFHSAVEARSLNGFPAHPTWSTSAARVATASPVASSSISSLASAASPFSSASVCQPTPAVGGDEAARCERSEAPLLTVRAQQILTAALNRLALIKPCLDAEAKPRVFDGPFAARVETILARGVVTAETVCQNKGTMAFIVPCRASLL</sequence>